<feature type="chain" id="PRO_5026934601" evidence="2">
    <location>
        <begin position="25"/>
        <end position="302"/>
    </location>
</feature>
<name>A0A6J4SFK8_9ACTN</name>
<reference evidence="3" key="1">
    <citation type="submission" date="2020-02" db="EMBL/GenBank/DDBJ databases">
        <authorList>
            <person name="Meier V. D."/>
        </authorList>
    </citation>
    <scope>NUCLEOTIDE SEQUENCE</scope>
    <source>
        <strain evidence="3">AVDCRST_MAG53</strain>
    </source>
</reference>
<feature type="signal peptide" evidence="2">
    <location>
        <begin position="1"/>
        <end position="24"/>
    </location>
</feature>
<accession>A0A6J4SFK8</accession>
<evidence type="ECO:0000313" key="3">
    <source>
        <dbReference type="EMBL" id="CAA9492109.1"/>
    </source>
</evidence>
<organism evidence="3">
    <name type="scientific">uncultured Solirubrobacteraceae bacterium</name>
    <dbReference type="NCBI Taxonomy" id="1162706"/>
    <lineage>
        <taxon>Bacteria</taxon>
        <taxon>Bacillati</taxon>
        <taxon>Actinomycetota</taxon>
        <taxon>Thermoleophilia</taxon>
        <taxon>Solirubrobacterales</taxon>
        <taxon>Solirubrobacteraceae</taxon>
        <taxon>environmental samples</taxon>
    </lineage>
</organism>
<protein>
    <submittedName>
        <fullName evidence="3">GH74</fullName>
    </submittedName>
</protein>
<sequence>MSRLAAATVVAGLLSLAGCGGETAAPPREAKRSSRLVDFTKKPPYVNALEIDPATRDFLLATNRGLFRIRRATDAVERVRGVVRDRTGAASPVGTFLEVTAVGGGEFVGSGHPDDPRAGLPAYLGLIRSRDGGRTWNVVSRLGEADLHQIVEAHGRLYGWDAVLSALLITGDGGRTFEENFTPPGLILDIAVDPADPKRVVAANDQQLFRSTDAGKRWRGIDSGEAFRLVWPAPDALYRASRDGRVERSRDGGTRWSPTGTVPGEPYKFKAVSAAELYLALSDGTIMRSGDAGTTWTPEFRP</sequence>
<dbReference type="SUPFAM" id="SSF110296">
    <property type="entry name" value="Oligoxyloglucan reducing end-specific cellobiohydrolase"/>
    <property type="match status" value="1"/>
</dbReference>
<keyword evidence="2" id="KW-0732">Signal</keyword>
<evidence type="ECO:0000256" key="1">
    <source>
        <dbReference type="SAM" id="MobiDB-lite"/>
    </source>
</evidence>
<dbReference type="InterPro" id="IPR015943">
    <property type="entry name" value="WD40/YVTN_repeat-like_dom_sf"/>
</dbReference>
<evidence type="ECO:0000256" key="2">
    <source>
        <dbReference type="SAM" id="SignalP"/>
    </source>
</evidence>
<dbReference type="PROSITE" id="PS51257">
    <property type="entry name" value="PROKAR_LIPOPROTEIN"/>
    <property type="match status" value="1"/>
</dbReference>
<dbReference type="CDD" id="cd15482">
    <property type="entry name" value="Sialidase_non-viral"/>
    <property type="match status" value="1"/>
</dbReference>
<feature type="region of interest" description="Disordered" evidence="1">
    <location>
        <begin position="242"/>
        <end position="263"/>
    </location>
</feature>
<gene>
    <name evidence="3" type="ORF">AVDCRST_MAG53-1520</name>
</gene>
<feature type="compositionally biased region" description="Basic and acidic residues" evidence="1">
    <location>
        <begin position="242"/>
        <end position="253"/>
    </location>
</feature>
<proteinExistence type="predicted"/>
<dbReference type="Gene3D" id="2.130.10.10">
    <property type="entry name" value="YVTN repeat-like/Quinoprotein amine dehydrogenase"/>
    <property type="match status" value="2"/>
</dbReference>
<dbReference type="AlphaFoldDB" id="A0A6J4SFK8"/>
<dbReference type="EMBL" id="CADCVR010000046">
    <property type="protein sequence ID" value="CAA9492109.1"/>
    <property type="molecule type" value="Genomic_DNA"/>
</dbReference>